<dbReference type="GO" id="GO:0006629">
    <property type="term" value="P:lipid metabolic process"/>
    <property type="evidence" value="ECO:0007669"/>
    <property type="project" value="InterPro"/>
</dbReference>
<reference evidence="1" key="1">
    <citation type="submission" date="2021-01" db="EMBL/GenBank/DDBJ databases">
        <title>Draft genome sequence of Acholeplasmataceae bacterium strain Mahy22.</title>
        <authorList>
            <person name="Watanabe M."/>
            <person name="Kojima H."/>
            <person name="Fukui M."/>
        </authorList>
    </citation>
    <scope>NUCLEOTIDE SEQUENCE</scope>
    <source>
        <strain evidence="1">Mahy22</strain>
    </source>
</reference>
<proteinExistence type="predicted"/>
<dbReference type="GO" id="GO:0008081">
    <property type="term" value="F:phosphoric diester hydrolase activity"/>
    <property type="evidence" value="ECO:0007669"/>
    <property type="project" value="InterPro"/>
</dbReference>
<accession>A0A7U9TGX0</accession>
<dbReference type="InterPro" id="IPR017946">
    <property type="entry name" value="PLC-like_Pdiesterase_TIM-brl"/>
</dbReference>
<gene>
    <name evidence="1" type="ORF">MPAN_006650</name>
</gene>
<name>A0A7U9TGX0_9MOLU</name>
<dbReference type="KEGG" id="manr:MPAN_006650"/>
<keyword evidence="2" id="KW-1185">Reference proteome</keyword>
<dbReference type="PROSITE" id="PS51704">
    <property type="entry name" value="GP_PDE"/>
    <property type="match status" value="1"/>
</dbReference>
<dbReference type="Gene3D" id="3.20.20.190">
    <property type="entry name" value="Phosphatidylinositol (PI) phosphodiesterase"/>
    <property type="match status" value="1"/>
</dbReference>
<dbReference type="Proteomes" id="UP000620133">
    <property type="component" value="Chromosome"/>
</dbReference>
<dbReference type="PANTHER" id="PTHR46211:SF1">
    <property type="entry name" value="GLYCEROPHOSPHODIESTER PHOSPHODIESTERASE, CYTOPLASMIC"/>
    <property type="match status" value="1"/>
</dbReference>
<dbReference type="EMBL" id="AP024412">
    <property type="protein sequence ID" value="BCR35772.1"/>
    <property type="molecule type" value="Genomic_DNA"/>
</dbReference>
<sequence length="223" mass="26050">MKYIAHRGKTISALENTKEAFMDAALDPHFDGVECDIYTSNDGEFIIFHDESTKRLSSKNHQIMDLSYEEIKQIKLFDKKKNNYEIPHLVEFLDICKAHHKKPIIEIKKIHDITQLHNLFAIIGDYDDLDPVIISFNINYLKYLRAITDIDLYLLTTFIDDELIYDCRVNLLNLYLNKESINKTLVEKLKKKGFNLGVFTVNDKKTESICKELMIDLLTTDKL</sequence>
<dbReference type="SUPFAM" id="SSF51695">
    <property type="entry name" value="PLC-like phosphodiesterases"/>
    <property type="match status" value="1"/>
</dbReference>
<dbReference type="PANTHER" id="PTHR46211">
    <property type="entry name" value="GLYCEROPHOSPHORYL DIESTER PHOSPHODIESTERASE"/>
    <property type="match status" value="1"/>
</dbReference>
<protein>
    <submittedName>
        <fullName evidence="1">Uncharacterized protein</fullName>
    </submittedName>
</protein>
<evidence type="ECO:0000313" key="1">
    <source>
        <dbReference type="EMBL" id="BCR35772.1"/>
    </source>
</evidence>
<organism evidence="1 2">
    <name type="scientific">Mariniplasma anaerobium</name>
    <dbReference type="NCBI Taxonomy" id="2735436"/>
    <lineage>
        <taxon>Bacteria</taxon>
        <taxon>Bacillati</taxon>
        <taxon>Mycoplasmatota</taxon>
        <taxon>Mollicutes</taxon>
        <taxon>Acholeplasmatales</taxon>
        <taxon>Acholeplasmataceae</taxon>
        <taxon>Mariniplasma</taxon>
    </lineage>
</organism>
<dbReference type="AlphaFoldDB" id="A0A7U9TGX0"/>
<evidence type="ECO:0000313" key="2">
    <source>
        <dbReference type="Proteomes" id="UP000620133"/>
    </source>
</evidence>
<dbReference type="InterPro" id="IPR030395">
    <property type="entry name" value="GP_PDE_dom"/>
</dbReference>
<dbReference type="RefSeq" id="WP_176238608.1">
    <property type="nucleotide sequence ID" value="NZ_AP024412.1"/>
</dbReference>
<dbReference type="Pfam" id="PF03009">
    <property type="entry name" value="GDPD"/>
    <property type="match status" value="1"/>
</dbReference>